<dbReference type="RefSeq" id="WP_110607690.1">
    <property type="nucleotide sequence ID" value="NZ_PDOD01000001.1"/>
</dbReference>
<dbReference type="InterPro" id="IPR025751">
    <property type="entry name" value="RsbRD_N_dom"/>
</dbReference>
<evidence type="ECO:0000259" key="2">
    <source>
        <dbReference type="PROSITE" id="PS50801"/>
    </source>
</evidence>
<dbReference type="AlphaFoldDB" id="A0A323TWV7"/>
<protein>
    <recommendedName>
        <fullName evidence="2">STAS domain-containing protein</fullName>
    </recommendedName>
</protein>
<gene>
    <name evidence="3" type="ORF">CR194_00490</name>
</gene>
<evidence type="ECO:0000256" key="1">
    <source>
        <dbReference type="ARBA" id="ARBA00022553"/>
    </source>
</evidence>
<dbReference type="PROSITE" id="PS50801">
    <property type="entry name" value="STAS"/>
    <property type="match status" value="1"/>
</dbReference>
<name>A0A323TWV7_9BACI</name>
<organism evidence="3 4">
    <name type="scientific">Salipaludibacillus keqinensis</name>
    <dbReference type="NCBI Taxonomy" id="2045207"/>
    <lineage>
        <taxon>Bacteria</taxon>
        <taxon>Bacillati</taxon>
        <taxon>Bacillota</taxon>
        <taxon>Bacilli</taxon>
        <taxon>Bacillales</taxon>
        <taxon>Bacillaceae</taxon>
    </lineage>
</organism>
<dbReference type="InterPro" id="IPR051932">
    <property type="entry name" value="Bact_StressResp_Reg"/>
</dbReference>
<keyword evidence="4" id="KW-1185">Reference proteome</keyword>
<dbReference type="SUPFAM" id="SSF52091">
    <property type="entry name" value="SpoIIaa-like"/>
    <property type="match status" value="1"/>
</dbReference>
<dbReference type="InterPro" id="IPR002645">
    <property type="entry name" value="STAS_dom"/>
</dbReference>
<dbReference type="OrthoDB" id="9800154at2"/>
<dbReference type="CDD" id="cd07041">
    <property type="entry name" value="STAS_RsbR_RsbS_like"/>
    <property type="match status" value="1"/>
</dbReference>
<dbReference type="PANTHER" id="PTHR33745">
    <property type="entry name" value="RSBT ANTAGONIST PROTEIN RSBS-RELATED"/>
    <property type="match status" value="1"/>
</dbReference>
<dbReference type="Proteomes" id="UP000248214">
    <property type="component" value="Unassembled WGS sequence"/>
</dbReference>
<accession>A0A323TWV7</accession>
<dbReference type="PANTHER" id="PTHR33745:SF3">
    <property type="entry name" value="RSBT CO-ANTAGONIST PROTEIN RSBRC"/>
    <property type="match status" value="1"/>
</dbReference>
<dbReference type="InterPro" id="IPR036513">
    <property type="entry name" value="STAS_dom_sf"/>
</dbReference>
<evidence type="ECO:0000313" key="3">
    <source>
        <dbReference type="EMBL" id="PYZ94055.1"/>
    </source>
</evidence>
<sequence>MDYLITIGESLIKNKHKLANEIKELYYAENPSHAQGQGLSEEESDRYTVEFIHKIGQSLVEEHQNDLKSMVQWGKQFGKISVESGIPADRTMRALPYLRKVLFEFIRSHFRNSSATFDDYFKVADTVNPFIDQTVYAFTQAYVEYNAETFRQAKSELMELSVPVVPLTKEVAILPIIGTIDTYRSKEMLDQSLNRGRELELSYLIVDLSGVHMIDTAIAHNLFQLNDALRVIGVTAIFSGLRPELAQTIVNLGITFDQMKVVRSLDQALKMTGLVIEVNE</sequence>
<evidence type="ECO:0000313" key="4">
    <source>
        <dbReference type="Proteomes" id="UP000248214"/>
    </source>
</evidence>
<proteinExistence type="predicted"/>
<dbReference type="Pfam" id="PF01740">
    <property type="entry name" value="STAS"/>
    <property type="match status" value="1"/>
</dbReference>
<dbReference type="Pfam" id="PF14361">
    <property type="entry name" value="RsbRD_N"/>
    <property type="match status" value="1"/>
</dbReference>
<dbReference type="Gene3D" id="3.30.750.24">
    <property type="entry name" value="STAS domain"/>
    <property type="match status" value="1"/>
</dbReference>
<feature type="domain" description="STAS" evidence="2">
    <location>
        <begin position="161"/>
        <end position="272"/>
    </location>
</feature>
<comment type="caution">
    <text evidence="3">The sequence shown here is derived from an EMBL/GenBank/DDBJ whole genome shotgun (WGS) entry which is preliminary data.</text>
</comment>
<reference evidence="3 4" key="1">
    <citation type="submission" date="2017-10" db="EMBL/GenBank/DDBJ databases">
        <title>Bacillus sp. nov., a halophilic bacterium isolated from a Keqin Lake.</title>
        <authorList>
            <person name="Wang H."/>
        </authorList>
    </citation>
    <scope>NUCLEOTIDE SEQUENCE [LARGE SCALE GENOMIC DNA]</scope>
    <source>
        <strain evidence="3 4">KQ-12</strain>
    </source>
</reference>
<dbReference type="EMBL" id="PDOD01000001">
    <property type="protein sequence ID" value="PYZ94055.1"/>
    <property type="molecule type" value="Genomic_DNA"/>
</dbReference>
<keyword evidence="1" id="KW-0597">Phosphoprotein</keyword>